<protein>
    <submittedName>
        <fullName evidence="2">Uncharacterized protein</fullName>
    </submittedName>
</protein>
<reference evidence="2" key="1">
    <citation type="submission" date="2018-02" db="EMBL/GenBank/DDBJ databases">
        <title>Rhizophora mucronata_Transcriptome.</title>
        <authorList>
            <person name="Meera S.P."/>
            <person name="Sreeshan A."/>
            <person name="Augustine A."/>
        </authorList>
    </citation>
    <scope>NUCLEOTIDE SEQUENCE</scope>
    <source>
        <tissue evidence="2">Leaf</tissue>
    </source>
</reference>
<feature type="region of interest" description="Disordered" evidence="1">
    <location>
        <begin position="1"/>
        <end position="24"/>
    </location>
</feature>
<name>A0A2P2IZE1_RHIMU</name>
<proteinExistence type="predicted"/>
<dbReference type="EMBL" id="GGEC01006074">
    <property type="protein sequence ID" value="MBW86557.1"/>
    <property type="molecule type" value="Transcribed_RNA"/>
</dbReference>
<accession>A0A2P2IZE1</accession>
<sequence length="24" mass="2610">MGECSTPLGTEQTRLGNKRVATPY</sequence>
<dbReference type="AlphaFoldDB" id="A0A2P2IZE1"/>
<evidence type="ECO:0000256" key="1">
    <source>
        <dbReference type="SAM" id="MobiDB-lite"/>
    </source>
</evidence>
<evidence type="ECO:0000313" key="2">
    <source>
        <dbReference type="EMBL" id="MBW86557.1"/>
    </source>
</evidence>
<organism evidence="2">
    <name type="scientific">Rhizophora mucronata</name>
    <name type="common">Asiatic mangrove</name>
    <dbReference type="NCBI Taxonomy" id="61149"/>
    <lineage>
        <taxon>Eukaryota</taxon>
        <taxon>Viridiplantae</taxon>
        <taxon>Streptophyta</taxon>
        <taxon>Embryophyta</taxon>
        <taxon>Tracheophyta</taxon>
        <taxon>Spermatophyta</taxon>
        <taxon>Magnoliopsida</taxon>
        <taxon>eudicotyledons</taxon>
        <taxon>Gunneridae</taxon>
        <taxon>Pentapetalae</taxon>
        <taxon>rosids</taxon>
        <taxon>fabids</taxon>
        <taxon>Malpighiales</taxon>
        <taxon>Rhizophoraceae</taxon>
        <taxon>Rhizophora</taxon>
    </lineage>
</organism>